<dbReference type="InterPro" id="IPR036402">
    <property type="entry name" value="EF-Ts_dimer_sf"/>
</dbReference>
<evidence type="ECO:0000256" key="5">
    <source>
        <dbReference type="ARBA" id="ARBA00025453"/>
    </source>
</evidence>
<dbReference type="PROSITE" id="PS01127">
    <property type="entry name" value="EF_TS_2"/>
    <property type="match status" value="1"/>
</dbReference>
<dbReference type="GO" id="GO:0005737">
    <property type="term" value="C:cytoplasm"/>
    <property type="evidence" value="ECO:0007669"/>
    <property type="project" value="UniProtKB-SubCell"/>
</dbReference>
<feature type="domain" description="Translation elongation factor EFTs/EF1B dimerisation" evidence="9">
    <location>
        <begin position="72"/>
        <end position="275"/>
    </location>
</feature>
<organism evidence="10 11">
    <name type="scientific">Candidatus Ureaplasma intestinipullorum</name>
    <dbReference type="NCBI Taxonomy" id="2838770"/>
    <lineage>
        <taxon>Bacteria</taxon>
        <taxon>Bacillati</taxon>
        <taxon>Mycoplasmatota</taxon>
        <taxon>Mycoplasmoidales</taxon>
        <taxon>Mycoplasmoidaceae</taxon>
        <taxon>Ureaplasma</taxon>
    </lineage>
</organism>
<evidence type="ECO:0000256" key="2">
    <source>
        <dbReference type="ARBA" id="ARBA00016956"/>
    </source>
</evidence>
<protein>
    <recommendedName>
        <fullName evidence="2 6">Elongation factor Ts</fullName>
        <shortName evidence="6">EF-Ts</shortName>
    </recommendedName>
</protein>
<evidence type="ECO:0000256" key="1">
    <source>
        <dbReference type="ARBA" id="ARBA00005532"/>
    </source>
</evidence>
<dbReference type="EMBL" id="JAHLFM010000017">
    <property type="protein sequence ID" value="MBU3830739.1"/>
    <property type="molecule type" value="Genomic_DNA"/>
</dbReference>
<dbReference type="HAMAP" id="MF_00050">
    <property type="entry name" value="EF_Ts"/>
    <property type="match status" value="1"/>
</dbReference>
<dbReference type="PANTHER" id="PTHR11741:SF0">
    <property type="entry name" value="ELONGATION FACTOR TS, MITOCHONDRIAL"/>
    <property type="match status" value="1"/>
</dbReference>
<comment type="similarity">
    <text evidence="1 6 7">Belongs to the EF-Ts family.</text>
</comment>
<dbReference type="Gene3D" id="1.10.8.10">
    <property type="entry name" value="DNA helicase RuvA subunit, C-terminal domain"/>
    <property type="match status" value="1"/>
</dbReference>
<dbReference type="InterPro" id="IPR009060">
    <property type="entry name" value="UBA-like_sf"/>
</dbReference>
<dbReference type="FunFam" id="1.10.8.10:FF:000001">
    <property type="entry name" value="Elongation factor Ts"/>
    <property type="match status" value="1"/>
</dbReference>
<dbReference type="SUPFAM" id="SSF46934">
    <property type="entry name" value="UBA-like"/>
    <property type="match status" value="1"/>
</dbReference>
<name>A0A9E2KVE5_9BACT</name>
<proteinExistence type="inferred from homology"/>
<evidence type="ECO:0000256" key="4">
    <source>
        <dbReference type="ARBA" id="ARBA00022917"/>
    </source>
</evidence>
<evidence type="ECO:0000256" key="7">
    <source>
        <dbReference type="RuleBase" id="RU000642"/>
    </source>
</evidence>
<keyword evidence="3 6" id="KW-0251">Elongation factor</keyword>
<keyword evidence="6" id="KW-0963">Cytoplasm</keyword>
<dbReference type="GO" id="GO:0003746">
    <property type="term" value="F:translation elongation factor activity"/>
    <property type="evidence" value="ECO:0007669"/>
    <property type="project" value="UniProtKB-UniRule"/>
</dbReference>
<reference evidence="10" key="1">
    <citation type="journal article" date="2021" name="PeerJ">
        <title>Extensive microbial diversity within the chicken gut microbiome revealed by metagenomics and culture.</title>
        <authorList>
            <person name="Gilroy R."/>
            <person name="Ravi A."/>
            <person name="Getino M."/>
            <person name="Pursley I."/>
            <person name="Horton D.L."/>
            <person name="Alikhan N.F."/>
            <person name="Baker D."/>
            <person name="Gharbi K."/>
            <person name="Hall N."/>
            <person name="Watson M."/>
            <person name="Adriaenssens E.M."/>
            <person name="Foster-Nyarko E."/>
            <person name="Jarju S."/>
            <person name="Secka A."/>
            <person name="Antonio M."/>
            <person name="Oren A."/>
            <person name="Chaudhuri R.R."/>
            <person name="La Ragione R."/>
            <person name="Hildebrand F."/>
            <person name="Pallen M.J."/>
        </authorList>
    </citation>
    <scope>NUCLEOTIDE SEQUENCE</scope>
    <source>
        <strain evidence="10">A5-1222</strain>
    </source>
</reference>
<dbReference type="NCBIfam" id="TIGR00116">
    <property type="entry name" value="tsf"/>
    <property type="match status" value="1"/>
</dbReference>
<gene>
    <name evidence="6 10" type="primary">tsf</name>
    <name evidence="10" type="ORF">H9897_01060</name>
</gene>
<dbReference type="Pfam" id="PF00889">
    <property type="entry name" value="EF_TS"/>
    <property type="match status" value="1"/>
</dbReference>
<dbReference type="FunFam" id="1.10.286.20:FF:000001">
    <property type="entry name" value="Elongation factor Ts"/>
    <property type="match status" value="1"/>
</dbReference>
<comment type="function">
    <text evidence="5 6 7">Associates with the EF-Tu.GDP complex and induces the exchange of GDP to GTP. It remains bound to the aminoacyl-tRNA.EF-Tu.GTP complex up to the GTP hydrolysis stage on the ribosome.</text>
</comment>
<dbReference type="InterPro" id="IPR014039">
    <property type="entry name" value="Transl_elong_EFTs/EF1B_dimer"/>
</dbReference>
<dbReference type="InterPro" id="IPR018101">
    <property type="entry name" value="Transl_elong_Ts_CS"/>
</dbReference>
<evidence type="ECO:0000256" key="8">
    <source>
        <dbReference type="RuleBase" id="RU000643"/>
    </source>
</evidence>
<dbReference type="SUPFAM" id="SSF54713">
    <property type="entry name" value="Elongation factor Ts (EF-Ts), dimerisation domain"/>
    <property type="match status" value="2"/>
</dbReference>
<feature type="region of interest" description="Involved in Mg(2+) ion dislocation from EF-Tu" evidence="6">
    <location>
        <begin position="81"/>
        <end position="84"/>
    </location>
</feature>
<comment type="subcellular location">
    <subcellularLocation>
        <location evidence="6 8">Cytoplasm</location>
    </subcellularLocation>
</comment>
<evidence type="ECO:0000259" key="9">
    <source>
        <dbReference type="Pfam" id="PF00889"/>
    </source>
</evidence>
<dbReference type="Proteomes" id="UP000824247">
    <property type="component" value="Unassembled WGS sequence"/>
</dbReference>
<evidence type="ECO:0000256" key="6">
    <source>
        <dbReference type="HAMAP-Rule" id="MF_00050"/>
    </source>
</evidence>
<evidence type="ECO:0000313" key="10">
    <source>
        <dbReference type="EMBL" id="MBU3830739.1"/>
    </source>
</evidence>
<accession>A0A9E2KVE5</accession>
<reference evidence="10" key="2">
    <citation type="submission" date="2021-04" db="EMBL/GenBank/DDBJ databases">
        <authorList>
            <person name="Gilroy R."/>
        </authorList>
    </citation>
    <scope>NUCLEOTIDE SEQUENCE</scope>
    <source>
        <strain evidence="10">A5-1222</strain>
    </source>
</reference>
<dbReference type="PANTHER" id="PTHR11741">
    <property type="entry name" value="ELONGATION FACTOR TS"/>
    <property type="match status" value="1"/>
</dbReference>
<dbReference type="Gene3D" id="3.30.479.20">
    <property type="entry name" value="Elongation factor Ts, dimerisation domain"/>
    <property type="match status" value="2"/>
</dbReference>
<sequence>MATKAELVKQLRAMTNAGMTDCMKALNETNDDLDAAVEWLRKNGSIKAAKKADAIAAEGLVVGKLSSNKKKAAIVEVNCQTDFVAKNQQFIDFTNQIVNDILEKVNNNDEINSLQINGKNILEAGQDLTATIGEKIAFRRGEILIANDNETIGVYTHMNNRIATAILLSGKVSEEIATNVAMHIAAMNPKYINESEVNKEWLSKEREIILEQTKAESNKPAEFLDKIVDGRVNKLLKEVCLISQPYVKDPGITVGEYLKQNNASALKMINFVLGEGIEKKVSNFAEEVAQQMNQSK</sequence>
<dbReference type="Gene3D" id="1.10.286.20">
    <property type="match status" value="1"/>
</dbReference>
<dbReference type="CDD" id="cd14275">
    <property type="entry name" value="UBA_EF-Ts"/>
    <property type="match status" value="1"/>
</dbReference>
<dbReference type="AlphaFoldDB" id="A0A9E2KVE5"/>
<evidence type="ECO:0000256" key="3">
    <source>
        <dbReference type="ARBA" id="ARBA00022768"/>
    </source>
</evidence>
<keyword evidence="4 6" id="KW-0648">Protein biosynthesis</keyword>
<dbReference type="InterPro" id="IPR001816">
    <property type="entry name" value="Transl_elong_EFTs/EF1B"/>
</dbReference>
<comment type="caution">
    <text evidence="10">The sequence shown here is derived from an EMBL/GenBank/DDBJ whole genome shotgun (WGS) entry which is preliminary data.</text>
</comment>
<evidence type="ECO:0000313" key="11">
    <source>
        <dbReference type="Proteomes" id="UP000824247"/>
    </source>
</evidence>